<gene>
    <name evidence="1" type="ORF">GCM10010911_03840</name>
</gene>
<evidence type="ECO:0000313" key="1">
    <source>
        <dbReference type="EMBL" id="GGD49557.1"/>
    </source>
</evidence>
<reference evidence="1" key="2">
    <citation type="submission" date="2020-09" db="EMBL/GenBank/DDBJ databases">
        <authorList>
            <person name="Sun Q."/>
            <person name="Zhou Y."/>
        </authorList>
    </citation>
    <scope>NUCLEOTIDE SEQUENCE</scope>
    <source>
        <strain evidence="1">CGMCC 1.15178</strain>
    </source>
</reference>
<accession>A0A916YL44</accession>
<comment type="caution">
    <text evidence="1">The sequence shown here is derived from an EMBL/GenBank/DDBJ whole genome shotgun (WGS) entry which is preliminary data.</text>
</comment>
<reference evidence="1" key="1">
    <citation type="journal article" date="2014" name="Int. J. Syst. Evol. Microbiol.">
        <title>Complete genome sequence of Corynebacterium casei LMG S-19264T (=DSM 44701T), isolated from a smear-ripened cheese.</title>
        <authorList>
            <consortium name="US DOE Joint Genome Institute (JGI-PGF)"/>
            <person name="Walter F."/>
            <person name="Albersmeier A."/>
            <person name="Kalinowski J."/>
            <person name="Ruckert C."/>
        </authorList>
    </citation>
    <scope>NUCLEOTIDE SEQUENCE</scope>
    <source>
        <strain evidence="1">CGMCC 1.15178</strain>
    </source>
</reference>
<organism evidence="1 2">
    <name type="scientific">Paenibacillus nasutitermitis</name>
    <dbReference type="NCBI Taxonomy" id="1652958"/>
    <lineage>
        <taxon>Bacteria</taxon>
        <taxon>Bacillati</taxon>
        <taxon>Bacillota</taxon>
        <taxon>Bacilli</taxon>
        <taxon>Bacillales</taxon>
        <taxon>Paenibacillaceae</taxon>
        <taxon>Paenibacillus</taxon>
    </lineage>
</organism>
<keyword evidence="2" id="KW-1185">Reference proteome</keyword>
<dbReference type="RefSeq" id="WP_188988590.1">
    <property type="nucleotide sequence ID" value="NZ_BMHP01000001.1"/>
</dbReference>
<proteinExistence type="predicted"/>
<dbReference type="EMBL" id="BMHP01000001">
    <property type="protein sequence ID" value="GGD49557.1"/>
    <property type="molecule type" value="Genomic_DNA"/>
</dbReference>
<evidence type="ECO:0000313" key="2">
    <source>
        <dbReference type="Proteomes" id="UP000612456"/>
    </source>
</evidence>
<protein>
    <submittedName>
        <fullName evidence="1">Uncharacterized protein</fullName>
    </submittedName>
</protein>
<name>A0A916YL44_9BACL</name>
<sequence>MKKLYVKNYKSIVRNSRGKVNLKGKVTIKGCGGSDVGGVGDRNRNDDCSRGFRGPSLKQRLCGWAEASTLVTVSVDHTILRGRVISVDDNGFEMTITHGREDCNDGNRSRFDQFPAGAIVFITFRNVNAIAAGIR</sequence>
<dbReference type="AlphaFoldDB" id="A0A916YL44"/>
<dbReference type="Proteomes" id="UP000612456">
    <property type="component" value="Unassembled WGS sequence"/>
</dbReference>